<dbReference type="Pfam" id="PF00106">
    <property type="entry name" value="adh_short"/>
    <property type="match status" value="1"/>
</dbReference>
<dbReference type="InterPro" id="IPR002347">
    <property type="entry name" value="SDR_fam"/>
</dbReference>
<proteinExistence type="predicted"/>
<reference evidence="1" key="2">
    <citation type="submission" date="2021-04" db="EMBL/GenBank/DDBJ databases">
        <authorList>
            <person name="Gilroy R."/>
        </authorList>
    </citation>
    <scope>NUCLEOTIDE SEQUENCE</scope>
    <source>
        <strain evidence="1">ChiHjej13B12-24818</strain>
    </source>
</reference>
<accession>A0A9D2RQ06</accession>
<dbReference type="InterPro" id="IPR036291">
    <property type="entry name" value="NAD(P)-bd_dom_sf"/>
</dbReference>
<evidence type="ECO:0000313" key="2">
    <source>
        <dbReference type="Proteomes" id="UP000823823"/>
    </source>
</evidence>
<dbReference type="PANTHER" id="PTHR44147:SF2">
    <property type="entry name" value="DEHYDROGENASE_REDUCTASE SDR FAMILY MEMBER 1"/>
    <property type="match status" value="1"/>
</dbReference>
<dbReference type="Proteomes" id="UP000823823">
    <property type="component" value="Unassembled WGS sequence"/>
</dbReference>
<evidence type="ECO:0000313" key="1">
    <source>
        <dbReference type="EMBL" id="HJB11453.1"/>
    </source>
</evidence>
<dbReference type="NCBIfam" id="NF006159">
    <property type="entry name" value="PRK08303.1"/>
    <property type="match status" value="1"/>
</dbReference>
<comment type="caution">
    <text evidence="1">The sequence shown here is derived from an EMBL/GenBank/DDBJ whole genome shotgun (WGS) entry which is preliminary data.</text>
</comment>
<sequence length="321" mass="34740">MQHSADRNAPHSLEGRIALVAGATRGAGRAIARELARAGAVVYCTGRSTAQAPSDYGRSETVEGTAQLITDAGGTAHPVVVDHLDVGAVRALIARIDREQGRLDILVNDIGGEAYVQFDTPLWEYDLDRGTQLIDTGFTTHLNTSHSALELLIRHPGGLVVEVTDGTRSYNHTHYRGTVFLDLTKTAVDRLAYAQGHELAPHGGTAVSVTPGWLRSEMMLDAFGVTEETWREAAEANRARSDAVPPYEFVISETPAMLARGITALAADPSRAVWNTRSLSSVELAEHYDLTDVDGSRPDSWSFVTAMETTAAEELDVEDYR</sequence>
<protein>
    <submittedName>
        <fullName evidence="1">SDR family NAD(P)-dependent oxidoreductase</fullName>
    </submittedName>
</protein>
<dbReference type="PRINTS" id="PR00081">
    <property type="entry name" value="GDHRDH"/>
</dbReference>
<reference evidence="1" key="1">
    <citation type="journal article" date="2021" name="PeerJ">
        <title>Extensive microbial diversity within the chicken gut microbiome revealed by metagenomics and culture.</title>
        <authorList>
            <person name="Gilroy R."/>
            <person name="Ravi A."/>
            <person name="Getino M."/>
            <person name="Pursley I."/>
            <person name="Horton D.L."/>
            <person name="Alikhan N.F."/>
            <person name="Baker D."/>
            <person name="Gharbi K."/>
            <person name="Hall N."/>
            <person name="Watson M."/>
            <person name="Adriaenssens E.M."/>
            <person name="Foster-Nyarko E."/>
            <person name="Jarju S."/>
            <person name="Secka A."/>
            <person name="Antonio M."/>
            <person name="Oren A."/>
            <person name="Chaudhuri R.R."/>
            <person name="La Ragione R."/>
            <person name="Hildebrand F."/>
            <person name="Pallen M.J."/>
        </authorList>
    </citation>
    <scope>NUCLEOTIDE SEQUENCE</scope>
    <source>
        <strain evidence="1">ChiHjej13B12-24818</strain>
    </source>
</reference>
<organism evidence="1 2">
    <name type="scientific">Candidatus Brachybacterium merdavium</name>
    <dbReference type="NCBI Taxonomy" id="2838513"/>
    <lineage>
        <taxon>Bacteria</taxon>
        <taxon>Bacillati</taxon>
        <taxon>Actinomycetota</taxon>
        <taxon>Actinomycetes</taxon>
        <taxon>Micrococcales</taxon>
        <taxon>Dermabacteraceae</taxon>
        <taxon>Brachybacterium</taxon>
    </lineage>
</organism>
<dbReference type="EMBL" id="DWZH01000102">
    <property type="protein sequence ID" value="HJB11453.1"/>
    <property type="molecule type" value="Genomic_DNA"/>
</dbReference>
<dbReference type="SUPFAM" id="SSF51735">
    <property type="entry name" value="NAD(P)-binding Rossmann-fold domains"/>
    <property type="match status" value="1"/>
</dbReference>
<name>A0A9D2RQ06_9MICO</name>
<dbReference type="AlphaFoldDB" id="A0A9D2RQ06"/>
<dbReference type="PANTHER" id="PTHR44147">
    <property type="entry name" value="DEHYDROGENASE/REDUCTASE SDR FAMILY MEMBER 1"/>
    <property type="match status" value="1"/>
</dbReference>
<gene>
    <name evidence="1" type="ORF">H9786_13175</name>
</gene>
<dbReference type="Gene3D" id="3.40.50.720">
    <property type="entry name" value="NAD(P)-binding Rossmann-like Domain"/>
    <property type="match status" value="1"/>
</dbReference>